<feature type="zinc finger region" description="dksA C4-type" evidence="4">
    <location>
        <begin position="77"/>
        <end position="101"/>
    </location>
</feature>
<keyword evidence="2" id="KW-0863">Zinc-finger</keyword>
<evidence type="ECO:0000313" key="8">
    <source>
        <dbReference type="Proteomes" id="UP000538147"/>
    </source>
</evidence>
<dbReference type="PROSITE" id="PS01102">
    <property type="entry name" value="ZF_DKSA_1"/>
    <property type="match status" value="1"/>
</dbReference>
<dbReference type="Proteomes" id="UP000538147">
    <property type="component" value="Unassembled WGS sequence"/>
</dbReference>
<evidence type="ECO:0000256" key="4">
    <source>
        <dbReference type="PROSITE-ProRule" id="PRU00510"/>
    </source>
</evidence>
<feature type="domain" description="DnaK suppressor protein-like N-terminal" evidence="6">
    <location>
        <begin position="8"/>
        <end position="69"/>
    </location>
</feature>
<name>A0A841LC66_9SPHN</name>
<dbReference type="InterPro" id="IPR048487">
    <property type="entry name" value="DksA-like_N"/>
</dbReference>
<dbReference type="SUPFAM" id="SSF57716">
    <property type="entry name" value="Glucocorticoid receptor-like (DNA-binding domain)"/>
    <property type="match status" value="1"/>
</dbReference>
<dbReference type="AlphaFoldDB" id="A0A841LC66"/>
<dbReference type="InterPro" id="IPR000962">
    <property type="entry name" value="Znf_DskA_TraR"/>
</dbReference>
<dbReference type="RefSeq" id="WP_184197937.1">
    <property type="nucleotide sequence ID" value="NZ_BMOX01000033.1"/>
</dbReference>
<evidence type="ECO:0000259" key="6">
    <source>
        <dbReference type="Pfam" id="PF21173"/>
    </source>
</evidence>
<dbReference type="PANTHER" id="PTHR33823:SF4">
    <property type="entry name" value="GENERAL STRESS PROTEIN 16O"/>
    <property type="match status" value="1"/>
</dbReference>
<gene>
    <name evidence="7" type="ORF">FHS79_001571</name>
</gene>
<organism evidence="7 8">
    <name type="scientific">Polymorphobacter multimanifer</name>
    <dbReference type="NCBI Taxonomy" id="1070431"/>
    <lineage>
        <taxon>Bacteria</taxon>
        <taxon>Pseudomonadati</taxon>
        <taxon>Pseudomonadota</taxon>
        <taxon>Alphaproteobacteria</taxon>
        <taxon>Sphingomonadales</taxon>
        <taxon>Sphingosinicellaceae</taxon>
        <taxon>Polymorphobacter</taxon>
    </lineage>
</organism>
<comment type="caution">
    <text evidence="7">The sequence shown here is derived from an EMBL/GenBank/DDBJ whole genome shotgun (WGS) entry which is preliminary data.</text>
</comment>
<proteinExistence type="predicted"/>
<reference evidence="7 8" key="1">
    <citation type="submission" date="2020-08" db="EMBL/GenBank/DDBJ databases">
        <title>Genomic Encyclopedia of Type Strains, Phase IV (KMG-IV): sequencing the most valuable type-strain genomes for metagenomic binning, comparative biology and taxonomic classification.</title>
        <authorList>
            <person name="Goeker M."/>
        </authorList>
    </citation>
    <scope>NUCLEOTIDE SEQUENCE [LARGE SCALE GENOMIC DNA]</scope>
    <source>
        <strain evidence="7 8">DSM 102189</strain>
    </source>
</reference>
<dbReference type="PANTHER" id="PTHR33823">
    <property type="entry name" value="RNA POLYMERASE-BINDING TRANSCRIPTION FACTOR DKSA-RELATED"/>
    <property type="match status" value="1"/>
</dbReference>
<evidence type="ECO:0000256" key="3">
    <source>
        <dbReference type="ARBA" id="ARBA00022833"/>
    </source>
</evidence>
<evidence type="ECO:0000259" key="5">
    <source>
        <dbReference type="Pfam" id="PF01258"/>
    </source>
</evidence>
<dbReference type="Gene3D" id="1.20.120.910">
    <property type="entry name" value="DksA, coiled-coil domain"/>
    <property type="match status" value="1"/>
</dbReference>
<dbReference type="GO" id="GO:0008270">
    <property type="term" value="F:zinc ion binding"/>
    <property type="evidence" value="ECO:0007669"/>
    <property type="project" value="UniProtKB-KW"/>
</dbReference>
<feature type="domain" description="Zinc finger DksA/TraR C4-type" evidence="5">
    <location>
        <begin position="72"/>
        <end position="102"/>
    </location>
</feature>
<keyword evidence="3" id="KW-0862">Zinc</keyword>
<protein>
    <submittedName>
        <fullName evidence="7">RNA polymerase-binding transcription factor DksA</fullName>
    </submittedName>
</protein>
<dbReference type="Pfam" id="PF21173">
    <property type="entry name" value="DksA-like_N"/>
    <property type="match status" value="1"/>
</dbReference>
<evidence type="ECO:0000313" key="7">
    <source>
        <dbReference type="EMBL" id="MBB6227405.1"/>
    </source>
</evidence>
<dbReference type="EMBL" id="JACIIV010000010">
    <property type="protein sequence ID" value="MBB6227405.1"/>
    <property type="molecule type" value="Genomic_DNA"/>
</dbReference>
<keyword evidence="1" id="KW-0479">Metal-binding</keyword>
<dbReference type="PROSITE" id="PS51128">
    <property type="entry name" value="ZF_DKSA_2"/>
    <property type="match status" value="1"/>
</dbReference>
<evidence type="ECO:0000256" key="1">
    <source>
        <dbReference type="ARBA" id="ARBA00022723"/>
    </source>
</evidence>
<dbReference type="Pfam" id="PF01258">
    <property type="entry name" value="zf-dskA_traR"/>
    <property type="match status" value="1"/>
</dbReference>
<accession>A0A841LC66</accession>
<dbReference type="InterPro" id="IPR020458">
    <property type="entry name" value="Znf_DskA_TraR_CS"/>
</dbReference>
<keyword evidence="8" id="KW-1185">Reference proteome</keyword>
<evidence type="ECO:0000256" key="2">
    <source>
        <dbReference type="ARBA" id="ARBA00022771"/>
    </source>
</evidence>
<sequence>MSNAIATSLHARLAELETEIARLDAETTQPLSPKFSDQANDLEDLGTNEALESVHKAEAEQIRAALHRIDAGTYGTCDNCGADIAPARLEAQPEATRCINCAA</sequence>